<reference evidence="7" key="1">
    <citation type="submission" date="2016-10" db="EMBL/GenBank/DDBJ databases">
        <authorList>
            <person name="Varghese N."/>
            <person name="Submissions S."/>
        </authorList>
    </citation>
    <scope>NUCLEOTIDE SEQUENCE [LARGE SCALE GENOMIC DNA]</scope>
    <source>
        <strain evidence="7">DSM 19684</strain>
    </source>
</reference>
<dbReference type="GO" id="GO:0016787">
    <property type="term" value="F:hydrolase activity"/>
    <property type="evidence" value="ECO:0007669"/>
    <property type="project" value="UniProtKB-KW"/>
</dbReference>
<dbReference type="Pfam" id="PF00753">
    <property type="entry name" value="Lactamase_B"/>
    <property type="match status" value="1"/>
</dbReference>
<dbReference type="OrthoDB" id="9802897at2"/>
<organism evidence="6 7">
    <name type="scientific">Epilithonimonas hungarica</name>
    <dbReference type="NCBI Taxonomy" id="454006"/>
    <lineage>
        <taxon>Bacteria</taxon>
        <taxon>Pseudomonadati</taxon>
        <taxon>Bacteroidota</taxon>
        <taxon>Flavobacteriia</taxon>
        <taxon>Flavobacteriales</taxon>
        <taxon>Weeksellaceae</taxon>
        <taxon>Chryseobacterium group</taxon>
        <taxon>Epilithonimonas</taxon>
    </lineage>
</organism>
<protein>
    <submittedName>
        <fullName evidence="6">Glyoxylase, beta-lactamase superfamily II</fullName>
    </submittedName>
</protein>
<gene>
    <name evidence="6" type="ORF">SAMN05421825_2907</name>
</gene>
<keyword evidence="7" id="KW-1185">Reference proteome</keyword>
<comment type="similarity">
    <text evidence="1">Belongs to the metallo-beta-lactamase superfamily.</text>
</comment>
<accession>A0A1G7S925</accession>
<sequence length="241" mass="28455">MKIIIVKEGDFIVNNEQILPLKDDSNNGREKFAIQFFVIILDNDYILMDTGIGKINNTTAELLRLRENIKPNQITKILISHLHKDHIGGIGFWKNEVFNFNFPSAKIFIQRKELDYALENKDDNKYDYTLLNQLLASPNVVFLYSDKGKIDENIFYQVSGGHTPYHQVFWIKDDEIIVFYGGDDLPQKSYLDRNIIFREDYDGKKASLLRKRWKIEAQDNKWTILFYHDKEIPVFKVKKDR</sequence>
<dbReference type="InterPro" id="IPR051013">
    <property type="entry name" value="MBL_superfamily_lactonases"/>
</dbReference>
<dbReference type="GO" id="GO:0046872">
    <property type="term" value="F:metal ion binding"/>
    <property type="evidence" value="ECO:0007669"/>
    <property type="project" value="UniProtKB-KW"/>
</dbReference>
<dbReference type="EMBL" id="FNBH01000003">
    <property type="protein sequence ID" value="SDG19481.1"/>
    <property type="molecule type" value="Genomic_DNA"/>
</dbReference>
<evidence type="ECO:0000256" key="2">
    <source>
        <dbReference type="ARBA" id="ARBA00022723"/>
    </source>
</evidence>
<keyword evidence="2" id="KW-0479">Metal-binding</keyword>
<evidence type="ECO:0000256" key="4">
    <source>
        <dbReference type="ARBA" id="ARBA00022833"/>
    </source>
</evidence>
<dbReference type="AlphaFoldDB" id="A0A1G7S925"/>
<dbReference type="SUPFAM" id="SSF56281">
    <property type="entry name" value="Metallo-hydrolase/oxidoreductase"/>
    <property type="match status" value="1"/>
</dbReference>
<evidence type="ECO:0000313" key="7">
    <source>
        <dbReference type="Proteomes" id="UP000199203"/>
    </source>
</evidence>
<dbReference type="RefSeq" id="WP_089874121.1">
    <property type="nucleotide sequence ID" value="NZ_FNBH01000003.1"/>
</dbReference>
<dbReference type="PANTHER" id="PTHR42978">
    <property type="entry name" value="QUORUM-QUENCHING LACTONASE YTNP-RELATED-RELATED"/>
    <property type="match status" value="1"/>
</dbReference>
<dbReference type="Gene3D" id="3.60.15.10">
    <property type="entry name" value="Ribonuclease Z/Hydroxyacylglutathione hydrolase-like"/>
    <property type="match status" value="1"/>
</dbReference>
<keyword evidence="4" id="KW-0862">Zinc</keyword>
<dbReference type="InterPro" id="IPR001279">
    <property type="entry name" value="Metallo-B-lactamas"/>
</dbReference>
<evidence type="ECO:0000259" key="5">
    <source>
        <dbReference type="SMART" id="SM00849"/>
    </source>
</evidence>
<dbReference type="SMART" id="SM00849">
    <property type="entry name" value="Lactamase_B"/>
    <property type="match status" value="1"/>
</dbReference>
<evidence type="ECO:0000256" key="1">
    <source>
        <dbReference type="ARBA" id="ARBA00007749"/>
    </source>
</evidence>
<evidence type="ECO:0000313" key="6">
    <source>
        <dbReference type="EMBL" id="SDG19481.1"/>
    </source>
</evidence>
<feature type="domain" description="Metallo-beta-lactamase" evidence="5">
    <location>
        <begin position="34"/>
        <end position="228"/>
    </location>
</feature>
<dbReference type="InterPro" id="IPR036866">
    <property type="entry name" value="RibonucZ/Hydroxyglut_hydro"/>
</dbReference>
<keyword evidence="3" id="KW-0378">Hydrolase</keyword>
<name>A0A1G7S925_9FLAO</name>
<dbReference type="STRING" id="454006.SAMN05421825_2907"/>
<dbReference type="Proteomes" id="UP000199203">
    <property type="component" value="Unassembled WGS sequence"/>
</dbReference>
<proteinExistence type="inferred from homology"/>
<evidence type="ECO:0000256" key="3">
    <source>
        <dbReference type="ARBA" id="ARBA00022801"/>
    </source>
</evidence>